<evidence type="ECO:0000259" key="2">
    <source>
        <dbReference type="Pfam" id="PF25872"/>
    </source>
</evidence>
<dbReference type="Pfam" id="PF00931">
    <property type="entry name" value="NB-ARC"/>
    <property type="match status" value="1"/>
</dbReference>
<dbReference type="EMBL" id="JASCTH010000062">
    <property type="protein sequence ID" value="MDI6105922.1"/>
    <property type="molecule type" value="Genomic_DNA"/>
</dbReference>
<gene>
    <name evidence="3" type="ORF">QLQ12_45865</name>
</gene>
<sequence length="976" mass="108274">MGADGHDERVGFAERDHFGVFLTLPGLGDRPKRTCVPPPMISRPTLLPLGELNEYEFESLTVEIAEEVDRHPQARRYGKRGQCQRGIDVVALVDRSTYVGYQCKRVNEFGPSDLRRAVEAFATNPPLAIRTLIIVVSCVVERTQVEQELRQLHERFPHLTFELRDGKAVSRSLRSVPAVVDAYFGPVYRHLFCTQSSDESETGREHAALRPRQLPAGVGDFAGRQHELEVLSRILPDAGSAAATWVIVGRGGVGKTTLAVESARSLEAAFPDGTLFADLHGGQATPKPPGEVLAGLMRGLGIPEEQLPTDDEARAAFFRTATHHKTVLIILDDAADERQVRPLIPTGVRCRVIVTSRSDLLGLSGATRIQLDSLESQASQDLLANIAGEQAQSAPSALTEVADLCGHLPLALRIAGNILAGHGWTIGYLRDQLRDERRRLARLCVGDLDVRASFSLSLRKFPAATRQLFRRLSLLPGPDFDLSMAALLVEASDATVERRLGELARLSLVDHVKADGRYQLHDLVRVFAHDLLTEHEDDDAVDRVTSRVFSDLVRRAETAGRALECETEATDPRGQRSALAWFDAYQQNLTAAVEMLLDMNAIADAAYATLWLRRYIEIRSQWSSLLPLLERGVRCSQNCGRSEIEMIFLSSTVEALKHLRQLDRALDTANRFVALANTAGEPILQAEAHNARGNVLQDMHHTTDALHDYEQALNLWRGNGSDANIGTALHNIACVYRDHGHYEQATKYYEQDLQRRRKVGDKWGEAWTLNSIGVVRKRAGDFPQSVDALRQAEHIYRDLGDHQRRGFALHDLGNTLMLMENHTEARQCFEEELAICRQRGDRKDEVDALAGIAMTHLITGDPVTALQMLEQCIALHLSMNDEDGAAESLMACAQAYSALDRPNDALNALDTVTAHYRERGDRFRLAKCLADVAEILDDTGRYEEAANVAREVDKLEQEMFEDVPGNAHIGAPDRLT</sequence>
<dbReference type="SUPFAM" id="SSF48452">
    <property type="entry name" value="TPR-like"/>
    <property type="match status" value="3"/>
</dbReference>
<proteinExistence type="predicted"/>
<dbReference type="Gene3D" id="1.10.10.10">
    <property type="entry name" value="Winged helix-like DNA-binding domain superfamily/Winged helix DNA-binding domain"/>
    <property type="match status" value="1"/>
</dbReference>
<dbReference type="InterPro" id="IPR058852">
    <property type="entry name" value="HTH_77"/>
</dbReference>
<feature type="domain" description="Winged helix-turn-helix" evidence="2">
    <location>
        <begin position="464"/>
        <end position="532"/>
    </location>
</feature>
<evidence type="ECO:0000259" key="1">
    <source>
        <dbReference type="Pfam" id="PF00931"/>
    </source>
</evidence>
<dbReference type="Pfam" id="PF13424">
    <property type="entry name" value="TPR_12"/>
    <property type="match status" value="2"/>
</dbReference>
<dbReference type="InterPro" id="IPR027417">
    <property type="entry name" value="P-loop_NTPase"/>
</dbReference>
<dbReference type="SMART" id="SM00028">
    <property type="entry name" value="TPR"/>
    <property type="match status" value="7"/>
</dbReference>
<comment type="caution">
    <text evidence="3">The sequence shown here is derived from an EMBL/GenBank/DDBJ whole genome shotgun (WGS) entry which is preliminary data.</text>
</comment>
<dbReference type="PANTHER" id="PTHR47691">
    <property type="entry name" value="REGULATOR-RELATED"/>
    <property type="match status" value="1"/>
</dbReference>
<protein>
    <submittedName>
        <fullName evidence="3">Tetratricopeptide repeat protein</fullName>
    </submittedName>
</protein>
<dbReference type="InterPro" id="IPR036388">
    <property type="entry name" value="WH-like_DNA-bd_sf"/>
</dbReference>
<reference evidence="3 4" key="1">
    <citation type="submission" date="2023-05" db="EMBL/GenBank/DDBJ databases">
        <title>Actinoplanes sp. NEAU-A12 genome sequencing.</title>
        <authorList>
            <person name="Wang Z.-S."/>
        </authorList>
    </citation>
    <scope>NUCLEOTIDE SEQUENCE [LARGE SCALE GENOMIC DNA]</scope>
    <source>
        <strain evidence="3 4">NEAU-A12</strain>
    </source>
</reference>
<dbReference type="Proteomes" id="UP001241758">
    <property type="component" value="Unassembled WGS sequence"/>
</dbReference>
<organism evidence="3 4">
    <name type="scientific">Actinoplanes sandaracinus</name>
    <dbReference type="NCBI Taxonomy" id="3045177"/>
    <lineage>
        <taxon>Bacteria</taxon>
        <taxon>Bacillati</taxon>
        <taxon>Actinomycetota</taxon>
        <taxon>Actinomycetes</taxon>
        <taxon>Micromonosporales</taxon>
        <taxon>Micromonosporaceae</taxon>
        <taxon>Actinoplanes</taxon>
    </lineage>
</organism>
<dbReference type="Pfam" id="PF25872">
    <property type="entry name" value="HTH_77"/>
    <property type="match status" value="1"/>
</dbReference>
<dbReference type="PANTHER" id="PTHR47691:SF3">
    <property type="entry name" value="HTH-TYPE TRANSCRIPTIONAL REGULATOR RV0890C-RELATED"/>
    <property type="match status" value="1"/>
</dbReference>
<feature type="domain" description="NB-ARC" evidence="1">
    <location>
        <begin position="244"/>
        <end position="390"/>
    </location>
</feature>
<dbReference type="InterPro" id="IPR011990">
    <property type="entry name" value="TPR-like_helical_dom_sf"/>
</dbReference>
<name>A0ABT6X1W1_9ACTN</name>
<dbReference type="InterPro" id="IPR019734">
    <property type="entry name" value="TPR_rpt"/>
</dbReference>
<dbReference type="SUPFAM" id="SSF52540">
    <property type="entry name" value="P-loop containing nucleoside triphosphate hydrolases"/>
    <property type="match status" value="1"/>
</dbReference>
<dbReference type="PRINTS" id="PR00364">
    <property type="entry name" value="DISEASERSIST"/>
</dbReference>
<dbReference type="InterPro" id="IPR002182">
    <property type="entry name" value="NB-ARC"/>
</dbReference>
<dbReference type="RefSeq" id="WP_282767385.1">
    <property type="nucleotide sequence ID" value="NZ_JASCTH010000062.1"/>
</dbReference>
<dbReference type="Gene3D" id="3.40.50.300">
    <property type="entry name" value="P-loop containing nucleotide triphosphate hydrolases"/>
    <property type="match status" value="1"/>
</dbReference>
<evidence type="ECO:0000313" key="4">
    <source>
        <dbReference type="Proteomes" id="UP001241758"/>
    </source>
</evidence>
<keyword evidence="4" id="KW-1185">Reference proteome</keyword>
<evidence type="ECO:0000313" key="3">
    <source>
        <dbReference type="EMBL" id="MDI6105922.1"/>
    </source>
</evidence>
<accession>A0ABT6X1W1</accession>
<dbReference type="Gene3D" id="1.25.40.10">
    <property type="entry name" value="Tetratricopeptide repeat domain"/>
    <property type="match status" value="1"/>
</dbReference>